<name>A0A964XNE4_9ACTN</name>
<proteinExistence type="predicted"/>
<dbReference type="Proteomes" id="UP000598297">
    <property type="component" value="Unassembled WGS sequence"/>
</dbReference>
<evidence type="ECO:0000313" key="2">
    <source>
        <dbReference type="Proteomes" id="UP000598297"/>
    </source>
</evidence>
<dbReference type="EMBL" id="JAAAHS010000145">
    <property type="protein sequence ID" value="NBE53498.1"/>
    <property type="molecule type" value="Genomic_DNA"/>
</dbReference>
<reference evidence="1" key="1">
    <citation type="submission" date="2020-01" db="EMBL/GenBank/DDBJ databases">
        <title>Whole-genome analyses of novel actinobacteria.</title>
        <authorList>
            <person name="Sahin N."/>
        </authorList>
    </citation>
    <scope>NUCLEOTIDE SEQUENCE</scope>
    <source>
        <strain evidence="1">YC537</strain>
    </source>
</reference>
<comment type="caution">
    <text evidence="1">The sequence shown here is derived from an EMBL/GenBank/DDBJ whole genome shotgun (WGS) entry which is preliminary data.</text>
</comment>
<dbReference type="AlphaFoldDB" id="A0A964XNE4"/>
<sequence length="74" mass="7924">MGHRAGIHIDRAAWRVIAAQPETAVERPAPASAFVFDQRSAWAEPVILLDRFVGLAYGGHAVTYVPELAAGRAA</sequence>
<gene>
    <name evidence="1" type="ORF">GUY60_19130</name>
</gene>
<dbReference type="OrthoDB" id="5244896at2"/>
<keyword evidence="2" id="KW-1185">Reference proteome</keyword>
<organism evidence="1 2">
    <name type="scientific">Streptomyces boluensis</name>
    <dbReference type="NCBI Taxonomy" id="1775135"/>
    <lineage>
        <taxon>Bacteria</taxon>
        <taxon>Bacillati</taxon>
        <taxon>Actinomycetota</taxon>
        <taxon>Actinomycetes</taxon>
        <taxon>Kitasatosporales</taxon>
        <taxon>Streptomycetaceae</taxon>
        <taxon>Streptomyces</taxon>
    </lineage>
</organism>
<dbReference type="RefSeq" id="WP_161699458.1">
    <property type="nucleotide sequence ID" value="NZ_JAAAHS010000145.1"/>
</dbReference>
<evidence type="ECO:0000313" key="1">
    <source>
        <dbReference type="EMBL" id="NBE53498.1"/>
    </source>
</evidence>
<accession>A0A964XNE4</accession>
<protein>
    <submittedName>
        <fullName evidence="1">Uncharacterized protein</fullName>
    </submittedName>
</protein>